<evidence type="ECO:0000313" key="9">
    <source>
        <dbReference type="Proteomes" id="UP000266426"/>
    </source>
</evidence>
<dbReference type="Gene3D" id="1.20.1540.10">
    <property type="entry name" value="Rhomboid-like"/>
    <property type="match status" value="1"/>
</dbReference>
<dbReference type="GO" id="GO:0016020">
    <property type="term" value="C:membrane"/>
    <property type="evidence" value="ECO:0007669"/>
    <property type="project" value="UniProtKB-SubCell"/>
</dbReference>
<evidence type="ECO:0000256" key="1">
    <source>
        <dbReference type="ARBA" id="ARBA00004141"/>
    </source>
</evidence>
<accession>A0A3A4QZF5</accession>
<dbReference type="InterPro" id="IPR046483">
    <property type="entry name" value="DUF6576"/>
</dbReference>
<dbReference type="PANTHER" id="PTHR43066:SF11">
    <property type="entry name" value="PEPTIDASE S54 RHOMBOID DOMAIN-CONTAINING PROTEIN"/>
    <property type="match status" value="1"/>
</dbReference>
<keyword evidence="8" id="KW-0378">Hydrolase</keyword>
<evidence type="ECO:0000259" key="7">
    <source>
        <dbReference type="Pfam" id="PF20216"/>
    </source>
</evidence>
<dbReference type="EMBL" id="QZJZ01000054">
    <property type="protein sequence ID" value="RJP59174.1"/>
    <property type="molecule type" value="Genomic_DNA"/>
</dbReference>
<feature type="domain" description="DUF6576" evidence="7">
    <location>
        <begin position="252"/>
        <end position="279"/>
    </location>
</feature>
<feature type="domain" description="Peptidase S54 rhomboid" evidence="6">
    <location>
        <begin position="72"/>
        <end position="213"/>
    </location>
</feature>
<keyword evidence="8" id="KW-0645">Protease</keyword>
<dbReference type="PANTHER" id="PTHR43066">
    <property type="entry name" value="RHOMBOID-RELATED PROTEIN"/>
    <property type="match status" value="1"/>
</dbReference>
<evidence type="ECO:0000259" key="6">
    <source>
        <dbReference type="Pfam" id="PF01694"/>
    </source>
</evidence>
<dbReference type="SMART" id="SM01160">
    <property type="entry name" value="DUF1751"/>
    <property type="match status" value="1"/>
</dbReference>
<dbReference type="Pfam" id="PF20216">
    <property type="entry name" value="DUF6576"/>
    <property type="match status" value="1"/>
</dbReference>
<sequence>MDYFEMERRRYSSSGGKGGLGMAGKITLVIRNLIIANLLVFLIQSILDIFFDIRLGYLFGFVPQFFIKRFFIWQIVTYMFLHGGIFHLFWNLLGLFMFGGDVERTMGSRNFLKFYIACGLFAAICTLIFQFNSLAPIIGASGAIFGVVTAFGMLFPERVITLLLFFVIPVSAKAKYVAIAFSVLTFFQSFLLGSSTGVAYFAHLGGIIFAFLYFKNILNIRSIIENPSEKISLWKPASKTEDDIPADVYISEEVDPILEKISREGIHSLSRKEKKILEKAKDKL</sequence>
<keyword evidence="4 5" id="KW-0472">Membrane</keyword>
<comment type="caution">
    <text evidence="8">The sequence shown here is derived from an EMBL/GenBank/DDBJ whole genome shotgun (WGS) entry which is preliminary data.</text>
</comment>
<evidence type="ECO:0000256" key="5">
    <source>
        <dbReference type="SAM" id="Phobius"/>
    </source>
</evidence>
<dbReference type="Pfam" id="PF01694">
    <property type="entry name" value="Rhomboid"/>
    <property type="match status" value="1"/>
</dbReference>
<keyword evidence="3 5" id="KW-1133">Transmembrane helix</keyword>
<feature type="transmembrane region" description="Helical" evidence="5">
    <location>
        <begin position="29"/>
        <end position="51"/>
    </location>
</feature>
<evidence type="ECO:0000256" key="4">
    <source>
        <dbReference type="ARBA" id="ARBA00023136"/>
    </source>
</evidence>
<evidence type="ECO:0000256" key="3">
    <source>
        <dbReference type="ARBA" id="ARBA00022989"/>
    </source>
</evidence>
<feature type="transmembrane region" description="Helical" evidence="5">
    <location>
        <begin position="162"/>
        <end position="184"/>
    </location>
</feature>
<comment type="subcellular location">
    <subcellularLocation>
        <location evidence="1">Membrane</location>
        <topology evidence="1">Multi-pass membrane protein</topology>
    </subcellularLocation>
</comment>
<feature type="transmembrane region" description="Helical" evidence="5">
    <location>
        <begin position="190"/>
        <end position="214"/>
    </location>
</feature>
<dbReference type="Proteomes" id="UP000266426">
    <property type="component" value="Unassembled WGS sequence"/>
</dbReference>
<reference evidence="8 9" key="1">
    <citation type="journal article" date="2017" name="ISME J.">
        <title>Energy and carbon metabolisms in a deep terrestrial subsurface fluid microbial community.</title>
        <authorList>
            <person name="Momper L."/>
            <person name="Jungbluth S.P."/>
            <person name="Lee M.D."/>
            <person name="Amend J.P."/>
        </authorList>
    </citation>
    <scope>NUCLEOTIDE SEQUENCE [LARGE SCALE GENOMIC DNA]</scope>
    <source>
        <strain evidence="8">SURF_26</strain>
    </source>
</reference>
<gene>
    <name evidence="8" type="ORF">C4541_06705</name>
</gene>
<evidence type="ECO:0000313" key="8">
    <source>
        <dbReference type="EMBL" id="RJP59174.1"/>
    </source>
</evidence>
<evidence type="ECO:0000256" key="2">
    <source>
        <dbReference type="ARBA" id="ARBA00022692"/>
    </source>
</evidence>
<dbReference type="AlphaFoldDB" id="A0A3A4QZF5"/>
<dbReference type="SUPFAM" id="SSF144091">
    <property type="entry name" value="Rhomboid-like"/>
    <property type="match status" value="1"/>
</dbReference>
<protein>
    <submittedName>
        <fullName evidence="8">Rhomboid family intramembrane serine protease</fullName>
    </submittedName>
</protein>
<organism evidence="8 9">
    <name type="scientific">Candidatus Auribacter fodinae</name>
    <dbReference type="NCBI Taxonomy" id="2093366"/>
    <lineage>
        <taxon>Bacteria</taxon>
        <taxon>Pseudomonadati</taxon>
        <taxon>Candidatus Auribacterota</taxon>
        <taxon>Candidatus Auribacteria</taxon>
        <taxon>Candidatus Auribacterales</taxon>
        <taxon>Candidatus Auribacteraceae</taxon>
        <taxon>Candidatus Auribacter</taxon>
    </lineage>
</organism>
<keyword evidence="2 5" id="KW-0812">Transmembrane</keyword>
<feature type="transmembrane region" description="Helical" evidence="5">
    <location>
        <begin position="111"/>
        <end position="131"/>
    </location>
</feature>
<dbReference type="GO" id="GO:0006508">
    <property type="term" value="P:proteolysis"/>
    <property type="evidence" value="ECO:0007669"/>
    <property type="project" value="UniProtKB-KW"/>
</dbReference>
<proteinExistence type="predicted"/>
<dbReference type="InterPro" id="IPR022764">
    <property type="entry name" value="Peptidase_S54_rhomboid_dom"/>
</dbReference>
<dbReference type="GO" id="GO:0004252">
    <property type="term" value="F:serine-type endopeptidase activity"/>
    <property type="evidence" value="ECO:0007669"/>
    <property type="project" value="InterPro"/>
</dbReference>
<feature type="transmembrane region" description="Helical" evidence="5">
    <location>
        <begin position="137"/>
        <end position="155"/>
    </location>
</feature>
<feature type="transmembrane region" description="Helical" evidence="5">
    <location>
        <begin position="71"/>
        <end position="99"/>
    </location>
</feature>
<dbReference type="InterPro" id="IPR035952">
    <property type="entry name" value="Rhomboid-like_sf"/>
</dbReference>
<name>A0A3A4QZF5_9BACT</name>